<dbReference type="InterPro" id="IPR002110">
    <property type="entry name" value="Ankyrin_rpt"/>
</dbReference>
<dbReference type="AlphaFoldDB" id="X6M1E3"/>
<dbReference type="InterPro" id="IPR011989">
    <property type="entry name" value="ARM-like"/>
</dbReference>
<name>X6M1E3_RETFI</name>
<proteinExistence type="predicted"/>
<gene>
    <name evidence="1" type="ORF">RFI_29989</name>
</gene>
<dbReference type="SUPFAM" id="SSF48403">
    <property type="entry name" value="Ankyrin repeat"/>
    <property type="match status" value="1"/>
</dbReference>
<dbReference type="Gene3D" id="1.25.40.20">
    <property type="entry name" value="Ankyrin repeat-containing domain"/>
    <property type="match status" value="1"/>
</dbReference>
<organism evidence="1 2">
    <name type="scientific">Reticulomyxa filosa</name>
    <dbReference type="NCBI Taxonomy" id="46433"/>
    <lineage>
        <taxon>Eukaryota</taxon>
        <taxon>Sar</taxon>
        <taxon>Rhizaria</taxon>
        <taxon>Retaria</taxon>
        <taxon>Foraminifera</taxon>
        <taxon>Monothalamids</taxon>
        <taxon>Reticulomyxidae</taxon>
        <taxon>Reticulomyxa</taxon>
    </lineage>
</organism>
<dbReference type="SUPFAM" id="SSF48371">
    <property type="entry name" value="ARM repeat"/>
    <property type="match status" value="1"/>
</dbReference>
<dbReference type="SMART" id="SM00248">
    <property type="entry name" value="ANK"/>
    <property type="match status" value="2"/>
</dbReference>
<dbReference type="Gene3D" id="1.25.10.10">
    <property type="entry name" value="Leucine-rich Repeat Variant"/>
    <property type="match status" value="2"/>
</dbReference>
<keyword evidence="2" id="KW-1185">Reference proteome</keyword>
<dbReference type="Proteomes" id="UP000023152">
    <property type="component" value="Unassembled WGS sequence"/>
</dbReference>
<accession>X6M1E3</accession>
<sequence length="1195" mass="141976">MIPFMAGILYNNIENKKDINGSGLLYFWKLLHSSSIQLIPIHQMLLYMHCLDACEADTDNPLLSSQLQVCHKTLIQSFESWIISWINFDDKNYNYTQSYRCILDKILNKIIGLHLSNFQYIIYHPDIHLCIIDQIKNQTKIDLNYYKINDRLDILEYLCISAETLDIIIECYKKNKWLYEKLICKIIMKLNEKQLNDVFESFMEKFNNEDKYLYWISMESLTQITLYLNEQQLNKILIFIMDRFNDEYNHKDCIKTLTEMALHLNERELNIIFNFLMDIFENKKIEICLECAHILAIISLQLGIKQINNVFQYLKKKFSSYLYDIRAIPFLIKLTEEQLGDFFKCLVIRLTNEKEYLYIHNNCAQLLGSLSIKWNERQLNSAPNFLIKIINNKNKDNTLREICIRSLGTIAIKLNGEQQLNDIFQCLLNGLKDNPWNIQQLYIKTLSTLLILKKWNEKQLNIIFQCLMDGFQFKNGYDCYNSRDLVREISIILNVTQIDTLFTFLINGLKYNDKYIYRCCIESIGYLSKKLNEKYLSDAFQYLINGLKNNQDVNIRKSCAKSLGLISAQLNEKQLNNVFDILMSTSKSLIDIFNSLKEDKEYMQTLQKICTRLNDKQLYLFVKHLLERAKRRFIDYIHDILLKISDDMWKRVTIVILKEYIQQNKITENDEKLINEDNNNLKKENTNDNIDMKLLAYGLLLFNPRIQLNYNDNITLDALNELINYCDKQAIEWGFPTNQQFKWNHNDEDISYPYLNNEILFNDENIYKGNYNSLHETALLGDLSQLKLVLQDNPYIDINDSCNEYQQTLLHLSITNNYWDIARYCIEKGAWIDVRENAINSSTLQTPFENLIQFMKKNSDNKECSEIIKMCKWILRKRTIYPIKRIEHAIDYVKDKLIDENGIIKIIDEKNYSTLLQEGAIFLLGINQKELQDNLIKNDLLYPISFLINRIFFLFEICVNLRQEEEEEENKIKLPINTTFEQIYEKGVKELQVQLTTYWDYITIEECKHKYPDFIDDWSYNIVDRLMNLKSISLNSYYEMSLIIDHKDYCIHLSLCKTLDSILVRIDNRLMKIVPFNISHPKNELGLIQPYLVAYFSLNDSNIDQNKEWLKKYIKNAIQLKDMNHLYCNDNNTLSPREGNVSSIINHWPYFSIQTDSNNSYLKNSNIGYRIRVGDINYEWFRNQETKSFVFKNHK</sequence>
<protein>
    <submittedName>
        <fullName evidence="1">Uncharacterized protein</fullName>
    </submittedName>
</protein>
<dbReference type="EMBL" id="ASPP01026192">
    <property type="protein sequence ID" value="ETO07401.1"/>
    <property type="molecule type" value="Genomic_DNA"/>
</dbReference>
<evidence type="ECO:0000313" key="1">
    <source>
        <dbReference type="EMBL" id="ETO07401.1"/>
    </source>
</evidence>
<dbReference type="InterPro" id="IPR036770">
    <property type="entry name" value="Ankyrin_rpt-contain_sf"/>
</dbReference>
<evidence type="ECO:0000313" key="2">
    <source>
        <dbReference type="Proteomes" id="UP000023152"/>
    </source>
</evidence>
<comment type="caution">
    <text evidence="1">The sequence shown here is derived from an EMBL/GenBank/DDBJ whole genome shotgun (WGS) entry which is preliminary data.</text>
</comment>
<dbReference type="InterPro" id="IPR016024">
    <property type="entry name" value="ARM-type_fold"/>
</dbReference>
<reference evidence="1 2" key="1">
    <citation type="journal article" date="2013" name="Curr. Biol.">
        <title>The Genome of the Foraminiferan Reticulomyxa filosa.</title>
        <authorList>
            <person name="Glockner G."/>
            <person name="Hulsmann N."/>
            <person name="Schleicher M."/>
            <person name="Noegel A.A."/>
            <person name="Eichinger L."/>
            <person name="Gallinger C."/>
            <person name="Pawlowski J."/>
            <person name="Sierra R."/>
            <person name="Euteneuer U."/>
            <person name="Pillet L."/>
            <person name="Moustafa A."/>
            <person name="Platzer M."/>
            <person name="Groth M."/>
            <person name="Szafranski K."/>
            <person name="Schliwa M."/>
        </authorList>
    </citation>
    <scope>NUCLEOTIDE SEQUENCE [LARGE SCALE GENOMIC DNA]</scope>
</reference>